<evidence type="ECO:0000256" key="1">
    <source>
        <dbReference type="ARBA" id="ARBA00009792"/>
    </source>
</evidence>
<evidence type="ECO:0000256" key="7">
    <source>
        <dbReference type="RuleBase" id="RU361199"/>
    </source>
</evidence>
<dbReference type="PANTHER" id="PTHR11607:SF3">
    <property type="entry name" value="LYSOSOMAL ALPHA-MANNOSIDASE"/>
    <property type="match status" value="1"/>
</dbReference>
<comment type="caution">
    <text evidence="10">The sequence shown here is derived from an EMBL/GenBank/DDBJ whole genome shotgun (WGS) entry which is preliminary data.</text>
</comment>
<dbReference type="InterPro" id="IPR011013">
    <property type="entry name" value="Gal_mutarotase_sf_dom"/>
</dbReference>
<dbReference type="Gene3D" id="2.60.40.1180">
    <property type="entry name" value="Golgi alpha-mannosidase II"/>
    <property type="match status" value="1"/>
</dbReference>
<evidence type="ECO:0000313" key="10">
    <source>
        <dbReference type="EMBL" id="CAF0978130.1"/>
    </source>
</evidence>
<dbReference type="EMBL" id="CAJNOQ010002780">
    <property type="protein sequence ID" value="CAF0978130.1"/>
    <property type="molecule type" value="Genomic_DNA"/>
</dbReference>
<dbReference type="InterPro" id="IPR050843">
    <property type="entry name" value="Glycosyl_Hydrlase_38"/>
</dbReference>
<feature type="compositionally biased region" description="Low complexity" evidence="8">
    <location>
        <begin position="91"/>
        <end position="108"/>
    </location>
</feature>
<dbReference type="SUPFAM" id="SSF74650">
    <property type="entry name" value="Galactose mutarotase-like"/>
    <property type="match status" value="1"/>
</dbReference>
<keyword evidence="2 7" id="KW-0479">Metal-binding</keyword>
<dbReference type="InterPro" id="IPR000602">
    <property type="entry name" value="Glyco_hydro_38_N"/>
</dbReference>
<dbReference type="EMBL" id="CAJOBC010002780">
    <property type="protein sequence ID" value="CAF3750939.1"/>
    <property type="molecule type" value="Genomic_DNA"/>
</dbReference>
<dbReference type="Proteomes" id="UP000681722">
    <property type="component" value="Unassembled WGS sequence"/>
</dbReference>
<proteinExistence type="inferred from homology"/>
<dbReference type="GO" id="GO:0046872">
    <property type="term" value="F:metal ion binding"/>
    <property type="evidence" value="ECO:0007669"/>
    <property type="project" value="UniProtKB-KW"/>
</dbReference>
<keyword evidence="3 7" id="KW-0378">Hydrolase</keyword>
<protein>
    <recommendedName>
        <fullName evidence="7">Alpha-mannosidase</fullName>
        <ecNumber evidence="7">3.2.1.-</ecNumber>
    </recommendedName>
</protein>
<keyword evidence="6 7" id="KW-0326">Glycosidase</keyword>
<dbReference type="Pfam" id="PF01074">
    <property type="entry name" value="Glyco_hydro_38N"/>
    <property type="match status" value="2"/>
</dbReference>
<evidence type="ECO:0000256" key="2">
    <source>
        <dbReference type="ARBA" id="ARBA00022723"/>
    </source>
</evidence>
<dbReference type="Pfam" id="PF09261">
    <property type="entry name" value="Alpha-mann_mid"/>
    <property type="match status" value="1"/>
</dbReference>
<dbReference type="SUPFAM" id="SSF88688">
    <property type="entry name" value="Families 57/38 glycoside transferase middle domain"/>
    <property type="match status" value="1"/>
</dbReference>
<dbReference type="GO" id="GO:0006013">
    <property type="term" value="P:mannose metabolic process"/>
    <property type="evidence" value="ECO:0007669"/>
    <property type="project" value="InterPro"/>
</dbReference>
<dbReference type="EC" id="3.2.1.-" evidence="7"/>
<dbReference type="InterPro" id="IPR013780">
    <property type="entry name" value="Glyco_hydro_b"/>
</dbReference>
<dbReference type="InterPro" id="IPR015341">
    <property type="entry name" value="Glyco_hydro_38_cen"/>
</dbReference>
<keyword evidence="4 7" id="KW-0862">Zinc</keyword>
<dbReference type="GO" id="GO:0004559">
    <property type="term" value="F:alpha-mannosidase activity"/>
    <property type="evidence" value="ECO:0007669"/>
    <property type="project" value="InterPro"/>
</dbReference>
<name>A0A814FCJ7_9BILA</name>
<dbReference type="PANTHER" id="PTHR11607">
    <property type="entry name" value="ALPHA-MANNOSIDASE"/>
    <property type="match status" value="1"/>
</dbReference>
<feature type="region of interest" description="Disordered" evidence="8">
    <location>
        <begin position="84"/>
        <end position="114"/>
    </location>
</feature>
<evidence type="ECO:0000256" key="3">
    <source>
        <dbReference type="ARBA" id="ARBA00022801"/>
    </source>
</evidence>
<keyword evidence="12" id="KW-1185">Reference proteome</keyword>
<dbReference type="GO" id="GO:0005764">
    <property type="term" value="C:lysosome"/>
    <property type="evidence" value="ECO:0007669"/>
    <property type="project" value="TreeGrafter"/>
</dbReference>
<dbReference type="Gene3D" id="2.60.40.1360">
    <property type="match status" value="1"/>
</dbReference>
<comment type="similarity">
    <text evidence="1 7">Belongs to the glycosyl hydrolase 38 family.</text>
</comment>
<sequence>FNKKKFQNSRIERWQLELSEYHFDKIRYKRGRYNCNADLLSRFPFDKADTDNDAHPLRIRLYTPSTIDSINTLQVNAISRSTTRQLLQNRSSPASSSSTSLSTTTITRSKTKKNTIRGSRVAADVLVSHSMMTTTSTADNPSQTIDFSIDRIRNKQIETPRSPFDLPADKAEETHFRTYKERRITMRGDRDIVMKRFSEESGRVVPYNTNLLMLFKCNHGLQTITRPEVNDVNCIMFPKRNRVKDSEISVRFLKRNFLEACVLDPEIARSEIRKRGVQYILDSVVQALVENPDRRYIYVEMAFFWRWWNEQSDDMRNTVKQLVNEGRLEFISGGWSMNDEATTHYNSIIDQHTLGAQFLRDTFGECARPKIGWQIDPFGHSREVASLFAQAPIYATNHIIMTMGDDFEDQNANEKFKNLDKLIHYVNLEQENGSNVNVFYSTPSCYLYALNKAEKEWTSKTDDFFPYASIPFAYWTGYYTSRPALKRYERYANNILQVTRQLNGFSQKNLRNTIFDLSEAMGLAQHHDAVSGTEKQHVANDYAQRLSDGIDRAMEVINVAYAKLLPKEGQTTPSPDQFLCPYSNISACLPIEGQDQFTLTLWNPTIHSVTIHPRVPVTREYLIRDPIGNLVPAEYLPIPDTTKNVPGRTSSAQNQYLFQASLLALSYSTYYFEARADAKKIEHEKVTTTTNQACHLRVEFDDRGDLKHIINLDKDLIVSFTEQGFYWYASYTGSHTTPELPASGAYIFRPLFSEALPVSFARSINCTKTDTVQKASIVFNEWVSQEISLYRGTSAIELEWTVGPIPIDDNVGKEIIIRYNTNIDSAAKYYTDANGREVLERIRDHRPTWHFFVDEPISSNYYPINSRIWIQDRDRQLTILTDRSEGGGSMYDGSIEIMVHRRILHDDSLGVGEALNETAYGKGLVVSGKHILLVDRPSDSARLHRIGAQQLFMHPLATYSLPNTSSYANYSDMYRQSWSALSDAMPLNVHLLTFDQLGPKQYLVRVEHYFELNEDEIYSQPVTIDLQTLFNSIGTIAEMIELILSANLPLSELHRLDWMTKGQNSSHVDMFRKLNFIEKCLERYCLYLNYF</sequence>
<dbReference type="FunFam" id="1.20.1270.50:FF:000002">
    <property type="entry name" value="Alpha-mannosidase"/>
    <property type="match status" value="1"/>
</dbReference>
<feature type="domain" description="Glycoside hydrolase family 38 central" evidence="9">
    <location>
        <begin position="473"/>
        <end position="546"/>
    </location>
</feature>
<gene>
    <name evidence="10" type="ORF">GPM918_LOCUS12605</name>
    <name evidence="11" type="ORF">SRO942_LOCUS12605</name>
</gene>
<dbReference type="InterPro" id="IPR037094">
    <property type="entry name" value="Glyco_hydro_38_cen_sf"/>
</dbReference>
<evidence type="ECO:0000259" key="9">
    <source>
        <dbReference type="SMART" id="SM00872"/>
    </source>
</evidence>
<evidence type="ECO:0000256" key="8">
    <source>
        <dbReference type="SAM" id="MobiDB-lite"/>
    </source>
</evidence>
<dbReference type="OrthoDB" id="2016903at2759"/>
<dbReference type="AlphaFoldDB" id="A0A814FCJ7"/>
<dbReference type="InterPro" id="IPR011330">
    <property type="entry name" value="Glyco_hydro/deAcase_b/a-brl"/>
</dbReference>
<evidence type="ECO:0000313" key="11">
    <source>
        <dbReference type="EMBL" id="CAF3750939.1"/>
    </source>
</evidence>
<dbReference type="Gene3D" id="3.20.110.10">
    <property type="entry name" value="Glycoside hydrolase 38, N terminal domain"/>
    <property type="match status" value="2"/>
</dbReference>
<comment type="cofactor">
    <cofactor evidence="7">
        <name>Zn(2+)</name>
        <dbReference type="ChEBI" id="CHEBI:29105"/>
    </cofactor>
    <text evidence="7">Binds 1 zinc ion per subunit.</text>
</comment>
<evidence type="ECO:0000256" key="4">
    <source>
        <dbReference type="ARBA" id="ARBA00022833"/>
    </source>
</evidence>
<dbReference type="InterPro" id="IPR028995">
    <property type="entry name" value="Glyco_hydro_57/38_cen_sf"/>
</dbReference>
<dbReference type="Gene3D" id="1.20.1270.50">
    <property type="entry name" value="Glycoside hydrolase family 38, central domain"/>
    <property type="match status" value="2"/>
</dbReference>
<keyword evidence="5" id="KW-1015">Disulfide bond</keyword>
<dbReference type="Pfam" id="PF07748">
    <property type="entry name" value="Glyco_hydro_38C"/>
    <property type="match status" value="1"/>
</dbReference>
<evidence type="ECO:0000256" key="5">
    <source>
        <dbReference type="ARBA" id="ARBA00023157"/>
    </source>
</evidence>
<dbReference type="FunFam" id="1.20.1270.50:FF:000003">
    <property type="entry name" value="Alpha-mannosidase"/>
    <property type="match status" value="1"/>
</dbReference>
<evidence type="ECO:0000313" key="12">
    <source>
        <dbReference type="Proteomes" id="UP000663829"/>
    </source>
</evidence>
<dbReference type="SMART" id="SM00872">
    <property type="entry name" value="Alpha-mann_mid"/>
    <property type="match status" value="1"/>
</dbReference>
<dbReference type="InterPro" id="IPR011682">
    <property type="entry name" value="Glyco_hydro_38_C"/>
</dbReference>
<dbReference type="Proteomes" id="UP000663829">
    <property type="component" value="Unassembled WGS sequence"/>
</dbReference>
<feature type="non-terminal residue" evidence="10">
    <location>
        <position position="1"/>
    </location>
</feature>
<dbReference type="FunFam" id="2.70.98.30:FF:000003">
    <property type="entry name" value="Alpha-mannosidase"/>
    <property type="match status" value="1"/>
</dbReference>
<reference evidence="10" key="1">
    <citation type="submission" date="2021-02" db="EMBL/GenBank/DDBJ databases">
        <authorList>
            <person name="Nowell W R."/>
        </authorList>
    </citation>
    <scope>NUCLEOTIDE SEQUENCE</scope>
</reference>
<accession>A0A814FCJ7</accession>
<dbReference type="InterPro" id="IPR027291">
    <property type="entry name" value="Glyco_hydro_38_N_sf"/>
</dbReference>
<evidence type="ECO:0000256" key="6">
    <source>
        <dbReference type="ARBA" id="ARBA00023295"/>
    </source>
</evidence>
<dbReference type="GO" id="GO:0030246">
    <property type="term" value="F:carbohydrate binding"/>
    <property type="evidence" value="ECO:0007669"/>
    <property type="project" value="InterPro"/>
</dbReference>
<dbReference type="Gene3D" id="2.70.98.30">
    <property type="entry name" value="Golgi alpha-mannosidase II, domain 4"/>
    <property type="match status" value="1"/>
</dbReference>
<organism evidence="10 12">
    <name type="scientific">Didymodactylos carnosus</name>
    <dbReference type="NCBI Taxonomy" id="1234261"/>
    <lineage>
        <taxon>Eukaryota</taxon>
        <taxon>Metazoa</taxon>
        <taxon>Spiralia</taxon>
        <taxon>Gnathifera</taxon>
        <taxon>Rotifera</taxon>
        <taxon>Eurotatoria</taxon>
        <taxon>Bdelloidea</taxon>
        <taxon>Philodinida</taxon>
        <taxon>Philodinidae</taxon>
        <taxon>Didymodactylos</taxon>
    </lineage>
</organism>
<dbReference type="SUPFAM" id="SSF88713">
    <property type="entry name" value="Glycoside hydrolase/deacetylase"/>
    <property type="match status" value="1"/>
</dbReference>